<feature type="domain" description="CCHC-type" evidence="2">
    <location>
        <begin position="68"/>
        <end position="82"/>
    </location>
</feature>
<keyword evidence="1" id="KW-0863">Zinc-finger</keyword>
<dbReference type="Pfam" id="PF08284">
    <property type="entry name" value="RVP_2"/>
    <property type="match status" value="1"/>
</dbReference>
<dbReference type="PROSITE" id="PS50158">
    <property type="entry name" value="ZF_CCHC"/>
    <property type="match status" value="1"/>
</dbReference>
<dbReference type="GO" id="GO:0008270">
    <property type="term" value="F:zinc ion binding"/>
    <property type="evidence" value="ECO:0007669"/>
    <property type="project" value="UniProtKB-KW"/>
</dbReference>
<evidence type="ECO:0000256" key="1">
    <source>
        <dbReference type="PROSITE-ProRule" id="PRU00047"/>
    </source>
</evidence>
<dbReference type="AlphaFoldDB" id="A0AAF0ZZN6"/>
<dbReference type="Gene3D" id="4.10.60.10">
    <property type="entry name" value="Zinc finger, CCHC-type"/>
    <property type="match status" value="1"/>
</dbReference>
<keyword evidence="1" id="KW-0479">Metal-binding</keyword>
<evidence type="ECO:0000313" key="3">
    <source>
        <dbReference type="EMBL" id="WMV58727.1"/>
    </source>
</evidence>
<dbReference type="InterPro" id="IPR001878">
    <property type="entry name" value="Znf_CCHC"/>
</dbReference>
<accession>A0AAF0ZZN6</accession>
<keyword evidence="1" id="KW-0862">Zinc</keyword>
<dbReference type="Proteomes" id="UP001234989">
    <property type="component" value="Chromosome 12"/>
</dbReference>
<dbReference type="SMART" id="SM00343">
    <property type="entry name" value="ZnF_C2HC"/>
    <property type="match status" value="1"/>
</dbReference>
<dbReference type="Pfam" id="PF00098">
    <property type="entry name" value="zf-CCHC"/>
    <property type="match status" value="1"/>
</dbReference>
<evidence type="ECO:0000259" key="2">
    <source>
        <dbReference type="PROSITE" id="PS50158"/>
    </source>
</evidence>
<gene>
    <name evidence="3" type="ORF">MTR67_052112</name>
</gene>
<sequence>MVTFHIQGCSKFQQSFFGQGSSNNPPLFNIVGVSNPITQGGNGVDLHYLLLVCGRKHEGKCLSNTDGCFSCGKSGHKIRDCPILMAKGREGKQAPPCGSGSSAPKKNRLCALQTRHEQEGSPKVVTDPFSDCTQVGDSIVAKRVYKKCPISLSHRVTHVDLVELDILEFDVILGMDWIHASRKIISKGCIYHLIRFRDMDSEAPTLESVLIANEVSEVFPNNLPGVPPKREIDLALKVKEQGKDIIRQKEVKKLKKSNTDAHQSHSTNYRVALQLAKMLQHAIPWTKQTW</sequence>
<dbReference type="InterPro" id="IPR036875">
    <property type="entry name" value="Znf_CCHC_sf"/>
</dbReference>
<reference evidence="3" key="1">
    <citation type="submission" date="2023-08" db="EMBL/GenBank/DDBJ databases">
        <title>A de novo genome assembly of Solanum verrucosum Schlechtendal, a Mexican diploid species geographically isolated from the other diploid A-genome species in potato relatives.</title>
        <authorList>
            <person name="Hosaka K."/>
        </authorList>
    </citation>
    <scope>NUCLEOTIDE SEQUENCE</scope>
    <source>
        <tissue evidence="3">Young leaves</tissue>
    </source>
</reference>
<dbReference type="PANTHER" id="PTHR15503:SF45">
    <property type="entry name" value="RNA-DIRECTED DNA POLYMERASE HOMOLOG"/>
    <property type="match status" value="1"/>
</dbReference>
<dbReference type="CDD" id="cd00303">
    <property type="entry name" value="retropepsin_like"/>
    <property type="match status" value="1"/>
</dbReference>
<dbReference type="InterPro" id="IPR032567">
    <property type="entry name" value="RTL1-rel"/>
</dbReference>
<dbReference type="SUPFAM" id="SSF57756">
    <property type="entry name" value="Retrovirus zinc finger-like domains"/>
    <property type="match status" value="1"/>
</dbReference>
<dbReference type="PANTHER" id="PTHR15503">
    <property type="entry name" value="LDOC1 RELATED"/>
    <property type="match status" value="1"/>
</dbReference>
<protein>
    <recommendedName>
        <fullName evidence="2">CCHC-type domain-containing protein</fullName>
    </recommendedName>
</protein>
<proteinExistence type="predicted"/>
<evidence type="ECO:0000313" key="4">
    <source>
        <dbReference type="Proteomes" id="UP001234989"/>
    </source>
</evidence>
<keyword evidence="4" id="KW-1185">Reference proteome</keyword>
<name>A0AAF0ZZN6_SOLVR</name>
<dbReference type="EMBL" id="CP133623">
    <property type="protein sequence ID" value="WMV58727.1"/>
    <property type="molecule type" value="Genomic_DNA"/>
</dbReference>
<organism evidence="3 4">
    <name type="scientific">Solanum verrucosum</name>
    <dbReference type="NCBI Taxonomy" id="315347"/>
    <lineage>
        <taxon>Eukaryota</taxon>
        <taxon>Viridiplantae</taxon>
        <taxon>Streptophyta</taxon>
        <taxon>Embryophyta</taxon>
        <taxon>Tracheophyta</taxon>
        <taxon>Spermatophyta</taxon>
        <taxon>Magnoliopsida</taxon>
        <taxon>eudicotyledons</taxon>
        <taxon>Gunneridae</taxon>
        <taxon>Pentapetalae</taxon>
        <taxon>asterids</taxon>
        <taxon>lamiids</taxon>
        <taxon>Solanales</taxon>
        <taxon>Solanaceae</taxon>
        <taxon>Solanoideae</taxon>
        <taxon>Solaneae</taxon>
        <taxon>Solanum</taxon>
    </lineage>
</organism>
<dbReference type="GO" id="GO:0003676">
    <property type="term" value="F:nucleic acid binding"/>
    <property type="evidence" value="ECO:0007669"/>
    <property type="project" value="InterPro"/>
</dbReference>